<dbReference type="KEGG" id="pco:PHACADRAFT_212880"/>
<name>K5VVZ1_PHACS</name>
<dbReference type="RefSeq" id="XP_007400144.1">
    <property type="nucleotide sequence ID" value="XM_007400082.1"/>
</dbReference>
<gene>
    <name evidence="2" type="ORF">PHACADRAFT_212880</name>
</gene>
<organism evidence="2 3">
    <name type="scientific">Phanerochaete carnosa (strain HHB-10118-sp)</name>
    <name type="common">White-rot fungus</name>
    <name type="synonym">Peniophora carnosa</name>
    <dbReference type="NCBI Taxonomy" id="650164"/>
    <lineage>
        <taxon>Eukaryota</taxon>
        <taxon>Fungi</taxon>
        <taxon>Dikarya</taxon>
        <taxon>Basidiomycota</taxon>
        <taxon>Agaricomycotina</taxon>
        <taxon>Agaricomycetes</taxon>
        <taxon>Polyporales</taxon>
        <taxon>Phanerochaetaceae</taxon>
        <taxon>Phanerochaete</taxon>
    </lineage>
</organism>
<dbReference type="HOGENOM" id="CLU_1190261_0_0_1"/>
<feature type="transmembrane region" description="Helical" evidence="1">
    <location>
        <begin position="164"/>
        <end position="183"/>
    </location>
</feature>
<keyword evidence="1" id="KW-0812">Transmembrane</keyword>
<dbReference type="AlphaFoldDB" id="K5VVZ1"/>
<dbReference type="Proteomes" id="UP000008370">
    <property type="component" value="Unassembled WGS sequence"/>
</dbReference>
<protein>
    <submittedName>
        <fullName evidence="2">Uncharacterized protein</fullName>
    </submittedName>
</protein>
<feature type="transmembrane region" description="Helical" evidence="1">
    <location>
        <begin position="138"/>
        <end position="157"/>
    </location>
</feature>
<accession>K5VVZ1</accession>
<keyword evidence="1" id="KW-0472">Membrane</keyword>
<dbReference type="EMBL" id="JH930477">
    <property type="protein sequence ID" value="EKM50980.1"/>
    <property type="molecule type" value="Genomic_DNA"/>
</dbReference>
<dbReference type="InParanoid" id="K5VVZ1"/>
<keyword evidence="3" id="KW-1185">Reference proteome</keyword>
<proteinExistence type="predicted"/>
<dbReference type="GeneID" id="18913300"/>
<keyword evidence="1" id="KW-1133">Transmembrane helix</keyword>
<sequence>MRYNSLVHDAFYSPEDSPEHLFWRRLSLVHEVPGASKALDIDRIEAAFMEMGDLELWKCLVQLAAQRETDLRRKLSWRKWLYYSLVSSAASRHHWAVINCLNVRQLPHKVAEKDAQELLFLQPVYLSMVEATPTWQSIVIYSHGGMMAATVVGLLARHRLVLRLSLLTGVIALAVSCGTTALWHSAVVYEPASFKELKVLNETLGMFFKDPRTSGTLPPSLQLAALLDSSTGR</sequence>
<evidence type="ECO:0000313" key="3">
    <source>
        <dbReference type="Proteomes" id="UP000008370"/>
    </source>
</evidence>
<reference evidence="2 3" key="1">
    <citation type="journal article" date="2012" name="BMC Genomics">
        <title>Comparative genomics of the white-rot fungi, Phanerochaete carnosa and P. chrysosporium, to elucidate the genetic basis of the distinct wood types they colonize.</title>
        <authorList>
            <person name="Suzuki H."/>
            <person name="MacDonald J."/>
            <person name="Syed K."/>
            <person name="Salamov A."/>
            <person name="Hori C."/>
            <person name="Aerts A."/>
            <person name="Henrissat B."/>
            <person name="Wiebenga A."/>
            <person name="vanKuyk P.A."/>
            <person name="Barry K."/>
            <person name="Lindquist E."/>
            <person name="LaButti K."/>
            <person name="Lapidus A."/>
            <person name="Lucas S."/>
            <person name="Coutinho P."/>
            <person name="Gong Y."/>
            <person name="Samejima M."/>
            <person name="Mahadevan R."/>
            <person name="Abou-Zaid M."/>
            <person name="de Vries R.P."/>
            <person name="Igarashi K."/>
            <person name="Yadav J.S."/>
            <person name="Grigoriev I.V."/>
            <person name="Master E.R."/>
        </authorList>
    </citation>
    <scope>NUCLEOTIDE SEQUENCE [LARGE SCALE GENOMIC DNA]</scope>
    <source>
        <strain evidence="2 3">HHB-10118-sp</strain>
    </source>
</reference>
<evidence type="ECO:0000256" key="1">
    <source>
        <dbReference type="SAM" id="Phobius"/>
    </source>
</evidence>
<evidence type="ECO:0000313" key="2">
    <source>
        <dbReference type="EMBL" id="EKM50980.1"/>
    </source>
</evidence>